<dbReference type="Proteomes" id="UP001596024">
    <property type="component" value="Unassembled WGS sequence"/>
</dbReference>
<name>A0ABV9NEU4_9PROT</name>
<protein>
    <recommendedName>
        <fullName evidence="3">Alkaline proteinase inhibitor/ Outer membrane lipoprotein Omp19 domain-containing protein</fullName>
    </recommendedName>
</protein>
<organism evidence="1 2">
    <name type="scientific">Glycocaulis abyssi</name>
    <dbReference type="NCBI Taxonomy" id="1433403"/>
    <lineage>
        <taxon>Bacteria</taxon>
        <taxon>Pseudomonadati</taxon>
        <taxon>Pseudomonadota</taxon>
        <taxon>Alphaproteobacteria</taxon>
        <taxon>Maricaulales</taxon>
        <taxon>Maricaulaceae</taxon>
        <taxon>Glycocaulis</taxon>
    </lineage>
</organism>
<evidence type="ECO:0008006" key="3">
    <source>
        <dbReference type="Google" id="ProtNLM"/>
    </source>
</evidence>
<gene>
    <name evidence="1" type="ORF">ACFPB0_12295</name>
</gene>
<comment type="caution">
    <text evidence="1">The sequence shown here is derived from an EMBL/GenBank/DDBJ whole genome shotgun (WGS) entry which is preliminary data.</text>
</comment>
<evidence type="ECO:0000313" key="1">
    <source>
        <dbReference type="EMBL" id="MFC4726074.1"/>
    </source>
</evidence>
<dbReference type="PROSITE" id="PS51257">
    <property type="entry name" value="PROKAR_LIPOPROTEIN"/>
    <property type="match status" value="1"/>
</dbReference>
<evidence type="ECO:0000313" key="2">
    <source>
        <dbReference type="Proteomes" id="UP001596024"/>
    </source>
</evidence>
<dbReference type="EMBL" id="JBHSGQ010000006">
    <property type="protein sequence ID" value="MFC4726074.1"/>
    <property type="molecule type" value="Genomic_DNA"/>
</dbReference>
<proteinExistence type="predicted"/>
<reference evidence="2" key="1">
    <citation type="journal article" date="2019" name="Int. J. Syst. Evol. Microbiol.">
        <title>The Global Catalogue of Microorganisms (GCM) 10K type strain sequencing project: providing services to taxonomists for standard genome sequencing and annotation.</title>
        <authorList>
            <consortium name="The Broad Institute Genomics Platform"/>
            <consortium name="The Broad Institute Genome Sequencing Center for Infectious Disease"/>
            <person name="Wu L."/>
            <person name="Ma J."/>
        </authorList>
    </citation>
    <scope>NUCLEOTIDE SEQUENCE [LARGE SCALE GENOMIC DNA]</scope>
    <source>
        <strain evidence="2">CCUG 62981</strain>
    </source>
</reference>
<sequence length="163" mass="17822">MMRTKRSFWQKCDKFAALALIALAACESRSDEGDGRDFGPSRLLEEDIRTPDNRAGAELATLTGRPLSPTQGRLAGGWQLQGSDICSVEFHSGGGVTVADDCPATLSRAVLWAVHEDRPYQIQLLDQQRAAVWRGGLMAEDELSGRLAVGTRIDFVRARPAEH</sequence>
<dbReference type="RefSeq" id="WP_371392896.1">
    <property type="nucleotide sequence ID" value="NZ_CP163421.1"/>
</dbReference>
<keyword evidence="2" id="KW-1185">Reference proteome</keyword>
<accession>A0ABV9NEU4</accession>